<evidence type="ECO:0000313" key="2">
    <source>
        <dbReference type="Proteomes" id="UP000799754"/>
    </source>
</evidence>
<dbReference type="EMBL" id="MU006730">
    <property type="protein sequence ID" value="KAF2624611.1"/>
    <property type="molecule type" value="Genomic_DNA"/>
</dbReference>
<reference evidence="1" key="1">
    <citation type="journal article" date="2020" name="Stud. Mycol.">
        <title>101 Dothideomycetes genomes: a test case for predicting lifestyles and emergence of pathogens.</title>
        <authorList>
            <person name="Haridas S."/>
            <person name="Albert R."/>
            <person name="Binder M."/>
            <person name="Bloem J."/>
            <person name="Labutti K."/>
            <person name="Salamov A."/>
            <person name="Andreopoulos B."/>
            <person name="Baker S."/>
            <person name="Barry K."/>
            <person name="Bills G."/>
            <person name="Bluhm B."/>
            <person name="Cannon C."/>
            <person name="Castanera R."/>
            <person name="Culley D."/>
            <person name="Daum C."/>
            <person name="Ezra D."/>
            <person name="Gonzalez J."/>
            <person name="Henrissat B."/>
            <person name="Kuo A."/>
            <person name="Liang C."/>
            <person name="Lipzen A."/>
            <person name="Lutzoni F."/>
            <person name="Magnuson J."/>
            <person name="Mondo S."/>
            <person name="Nolan M."/>
            <person name="Ohm R."/>
            <person name="Pangilinan J."/>
            <person name="Park H.-J."/>
            <person name="Ramirez L."/>
            <person name="Alfaro M."/>
            <person name="Sun H."/>
            <person name="Tritt A."/>
            <person name="Yoshinaga Y."/>
            <person name="Zwiers L.-H."/>
            <person name="Turgeon B."/>
            <person name="Goodwin S."/>
            <person name="Spatafora J."/>
            <person name="Crous P."/>
            <person name="Grigoriev I."/>
        </authorList>
    </citation>
    <scope>NUCLEOTIDE SEQUENCE</scope>
    <source>
        <strain evidence="1">CBS 525.71</strain>
    </source>
</reference>
<accession>A0ACB6RRT5</accession>
<proteinExistence type="predicted"/>
<protein>
    <submittedName>
        <fullName evidence="1">Uncharacterized protein</fullName>
    </submittedName>
</protein>
<keyword evidence="2" id="KW-1185">Reference proteome</keyword>
<name>A0ACB6RRT5_9PLEO</name>
<gene>
    <name evidence="1" type="ORF">BU25DRAFT_156284</name>
</gene>
<organism evidence="1 2">
    <name type="scientific">Macroventuria anomochaeta</name>
    <dbReference type="NCBI Taxonomy" id="301207"/>
    <lineage>
        <taxon>Eukaryota</taxon>
        <taxon>Fungi</taxon>
        <taxon>Dikarya</taxon>
        <taxon>Ascomycota</taxon>
        <taxon>Pezizomycotina</taxon>
        <taxon>Dothideomycetes</taxon>
        <taxon>Pleosporomycetidae</taxon>
        <taxon>Pleosporales</taxon>
        <taxon>Pleosporineae</taxon>
        <taxon>Didymellaceae</taxon>
        <taxon>Macroventuria</taxon>
    </lineage>
</organism>
<dbReference type="Proteomes" id="UP000799754">
    <property type="component" value="Unassembled WGS sequence"/>
</dbReference>
<evidence type="ECO:0000313" key="1">
    <source>
        <dbReference type="EMBL" id="KAF2624611.1"/>
    </source>
</evidence>
<comment type="caution">
    <text evidence="1">The sequence shown here is derived from an EMBL/GenBank/DDBJ whole genome shotgun (WGS) entry which is preliminary data.</text>
</comment>
<sequence length="177" mass="19301">MFAIVAHDFPSDRTFVMLVKHQFAVQLHLCSPECTTIICSAQSTSQPRHYSGSSGSSPSTRISNIPTANCQVVSTRQFRNILAPTPLTPLPLLVAITARMSTHLWTLLSIFTDFFPPVHLHAAARTHSKWATSLTGGPLCLLPCERRYEGGSPGAPAATPASNPLTRSLKRDYHCAY</sequence>